<feature type="transmembrane region" description="Helical" evidence="7">
    <location>
        <begin position="46"/>
        <end position="65"/>
    </location>
</feature>
<dbReference type="GO" id="GO:0016020">
    <property type="term" value="C:membrane"/>
    <property type="evidence" value="ECO:0007669"/>
    <property type="project" value="UniProtKB-SubCell"/>
</dbReference>
<evidence type="ECO:0000256" key="6">
    <source>
        <dbReference type="ARBA" id="ARBA00023136"/>
    </source>
</evidence>
<evidence type="ECO:0000256" key="3">
    <source>
        <dbReference type="ARBA" id="ARBA00022448"/>
    </source>
</evidence>
<evidence type="ECO:0000256" key="4">
    <source>
        <dbReference type="ARBA" id="ARBA00022692"/>
    </source>
</evidence>
<comment type="similarity">
    <text evidence="2">Belongs to the nucleotide-sugar transporter family. SLC35B subfamily.</text>
</comment>
<dbReference type="WBParaSite" id="MBELARI_LOCUS8813">
    <property type="protein sequence ID" value="MBELARI_LOCUS8813"/>
    <property type="gene ID" value="MBELARI_LOCUS8813"/>
</dbReference>
<evidence type="ECO:0000313" key="8">
    <source>
        <dbReference type="Proteomes" id="UP000887575"/>
    </source>
</evidence>
<keyword evidence="6 7" id="KW-0472">Membrane</keyword>
<evidence type="ECO:0000256" key="5">
    <source>
        <dbReference type="ARBA" id="ARBA00022989"/>
    </source>
</evidence>
<keyword evidence="4 7" id="KW-0812">Transmembrane</keyword>
<name>A0AAF3FPB2_9BILA</name>
<dbReference type="GO" id="GO:0012505">
    <property type="term" value="C:endomembrane system"/>
    <property type="evidence" value="ECO:0007669"/>
    <property type="project" value="UniProtKB-ARBA"/>
</dbReference>
<accession>A0AAF3FPB2</accession>
<evidence type="ECO:0000313" key="9">
    <source>
        <dbReference type="WBParaSite" id="MBELARI_LOCUS8813"/>
    </source>
</evidence>
<dbReference type="GO" id="GO:0055085">
    <property type="term" value="P:transmembrane transport"/>
    <property type="evidence" value="ECO:0007669"/>
    <property type="project" value="InterPro"/>
</dbReference>
<reference evidence="9" key="1">
    <citation type="submission" date="2024-02" db="UniProtKB">
        <authorList>
            <consortium name="WormBaseParasite"/>
        </authorList>
    </citation>
    <scope>IDENTIFICATION</scope>
</reference>
<evidence type="ECO:0000256" key="7">
    <source>
        <dbReference type="SAM" id="Phobius"/>
    </source>
</evidence>
<comment type="subcellular location">
    <subcellularLocation>
        <location evidence="1">Membrane</location>
        <topology evidence="1">Multi-pass membrane protein</topology>
    </subcellularLocation>
</comment>
<organism evidence="8 9">
    <name type="scientific">Mesorhabditis belari</name>
    <dbReference type="NCBI Taxonomy" id="2138241"/>
    <lineage>
        <taxon>Eukaryota</taxon>
        <taxon>Metazoa</taxon>
        <taxon>Ecdysozoa</taxon>
        <taxon>Nematoda</taxon>
        <taxon>Chromadorea</taxon>
        <taxon>Rhabditida</taxon>
        <taxon>Rhabditina</taxon>
        <taxon>Rhabditomorpha</taxon>
        <taxon>Rhabditoidea</taxon>
        <taxon>Rhabditidae</taxon>
        <taxon>Mesorhabditinae</taxon>
        <taxon>Mesorhabditis</taxon>
    </lineage>
</organism>
<evidence type="ECO:0000256" key="1">
    <source>
        <dbReference type="ARBA" id="ARBA00004141"/>
    </source>
</evidence>
<dbReference type="Pfam" id="PF08449">
    <property type="entry name" value="UAA"/>
    <property type="match status" value="1"/>
</dbReference>
<protein>
    <submittedName>
        <fullName evidence="9">Uncharacterized protein</fullName>
    </submittedName>
</protein>
<keyword evidence="3" id="KW-0813">Transport</keyword>
<keyword evidence="8" id="KW-1185">Reference proteome</keyword>
<dbReference type="AlphaFoldDB" id="A0AAF3FPB2"/>
<proteinExistence type="inferred from homology"/>
<dbReference type="Proteomes" id="UP000887575">
    <property type="component" value="Unassembled WGS sequence"/>
</dbReference>
<dbReference type="InterPro" id="IPR013657">
    <property type="entry name" value="SCL35B1-4/HUT1"/>
</dbReference>
<sequence length="104" mass="12042">MKQCSSRISIRCLSSRLCGVIFKDLLRLLMRVSFFIYDFSLNIPKFWVLLGIACILQYLCIRFVYNLNATVEALTVTLVVTLPKICSHQCIGLVLSRFRRNCLF</sequence>
<evidence type="ECO:0000256" key="2">
    <source>
        <dbReference type="ARBA" id="ARBA00010694"/>
    </source>
</evidence>
<keyword evidence="5 7" id="KW-1133">Transmembrane helix</keyword>